<dbReference type="EMBL" id="JAJNEC010000004">
    <property type="protein sequence ID" value="MCD2422467.1"/>
    <property type="molecule type" value="Genomic_DNA"/>
</dbReference>
<evidence type="ECO:0000313" key="8">
    <source>
        <dbReference type="EMBL" id="MCD2422467.1"/>
    </source>
</evidence>
<feature type="transmembrane region" description="Helical" evidence="7">
    <location>
        <begin position="50"/>
        <end position="68"/>
    </location>
</feature>
<sequence length="408" mass="42885">MGNNDKGSRRGSGRLLQVLGPGIITAALVFGPSKMTITSKLGAAYGYDLLWAIVVAIFFMAVFTSMASRIALATDRSFLSLVKERWGKPVSILAGIGVFFVTASFQAGNSTGVGISLAETTGVSAKVWILLANVLGIALLFFKGFYKILEKVMILLIVIMLGSFIVTFFLAKPSAGGIIGGLVPTLPEGSLGLVIALFASAFSIVGALYQSYMVQERRRLSPDLNQKPSDSLPGILILGIMASIVLICAASVLHPAGVVVTKATDMSKTLAPLFGEYAAHLFLIGLFGASFSSLIGNASVGGTLLGDALGYKGQLSSNIVRVLIALVMVIGAFVALRFDGAPLELIVLAQSVTILVVPFIGIAMFSISSDRNIMGRYVNTPLTKVVAGIGLLMLLVLAVINIKELFFK</sequence>
<feature type="transmembrane region" description="Helical" evidence="7">
    <location>
        <begin position="277"/>
        <end position="298"/>
    </location>
</feature>
<dbReference type="Proteomes" id="UP001199816">
    <property type="component" value="Unassembled WGS sequence"/>
</dbReference>
<evidence type="ECO:0000256" key="6">
    <source>
        <dbReference type="ARBA" id="ARBA00023136"/>
    </source>
</evidence>
<feature type="transmembrane region" description="Helical" evidence="7">
    <location>
        <begin position="319"/>
        <end position="338"/>
    </location>
</feature>
<dbReference type="NCBIfam" id="NF037982">
    <property type="entry name" value="Nramp_1"/>
    <property type="match status" value="1"/>
</dbReference>
<gene>
    <name evidence="8" type="ORF">LQ567_06810</name>
</gene>
<keyword evidence="2" id="KW-0813">Transport</keyword>
<organism evidence="8 9">
    <name type="scientific">Niabella pedocola</name>
    <dbReference type="NCBI Taxonomy" id="1752077"/>
    <lineage>
        <taxon>Bacteria</taxon>
        <taxon>Pseudomonadati</taxon>
        <taxon>Bacteroidota</taxon>
        <taxon>Chitinophagia</taxon>
        <taxon>Chitinophagales</taxon>
        <taxon>Chitinophagaceae</taxon>
        <taxon>Niabella</taxon>
    </lineage>
</organism>
<feature type="transmembrane region" description="Helical" evidence="7">
    <location>
        <begin position="152"/>
        <end position="171"/>
    </location>
</feature>
<evidence type="ECO:0000256" key="3">
    <source>
        <dbReference type="ARBA" id="ARBA00022692"/>
    </source>
</evidence>
<evidence type="ECO:0000256" key="7">
    <source>
        <dbReference type="SAM" id="Phobius"/>
    </source>
</evidence>
<proteinExistence type="predicted"/>
<feature type="transmembrane region" description="Helical" evidence="7">
    <location>
        <begin position="191"/>
        <end position="214"/>
    </location>
</feature>
<evidence type="ECO:0000256" key="1">
    <source>
        <dbReference type="ARBA" id="ARBA00004141"/>
    </source>
</evidence>
<feature type="transmembrane region" description="Helical" evidence="7">
    <location>
        <begin position="235"/>
        <end position="257"/>
    </location>
</feature>
<evidence type="ECO:0000256" key="5">
    <source>
        <dbReference type="ARBA" id="ARBA00022989"/>
    </source>
</evidence>
<protein>
    <submittedName>
        <fullName evidence="8">Nramp family divalent metal transporter</fullName>
    </submittedName>
</protein>
<dbReference type="PANTHER" id="PTHR11706:SF33">
    <property type="entry name" value="NATURAL RESISTANCE-ASSOCIATED MACROPHAGE PROTEIN 2"/>
    <property type="match status" value="1"/>
</dbReference>
<comment type="caution">
    <text evidence="8">The sequence shown here is derived from an EMBL/GenBank/DDBJ whole genome shotgun (WGS) entry which is preliminary data.</text>
</comment>
<reference evidence="8 9" key="1">
    <citation type="submission" date="2021-11" db="EMBL/GenBank/DDBJ databases">
        <title>Genomic of Niabella pedocola.</title>
        <authorList>
            <person name="Wu T."/>
        </authorList>
    </citation>
    <scope>NUCLEOTIDE SEQUENCE [LARGE SCALE GENOMIC DNA]</scope>
    <source>
        <strain evidence="8 9">JCM 31011</strain>
    </source>
</reference>
<evidence type="ECO:0000256" key="4">
    <source>
        <dbReference type="ARBA" id="ARBA00022847"/>
    </source>
</evidence>
<keyword evidence="3 7" id="KW-0812">Transmembrane</keyword>
<dbReference type="InterPro" id="IPR001046">
    <property type="entry name" value="NRAMP_fam"/>
</dbReference>
<keyword evidence="9" id="KW-1185">Reference proteome</keyword>
<feature type="transmembrane region" description="Helical" evidence="7">
    <location>
        <begin position="12"/>
        <end position="30"/>
    </location>
</feature>
<feature type="transmembrane region" description="Helical" evidence="7">
    <location>
        <begin position="127"/>
        <end position="145"/>
    </location>
</feature>
<feature type="transmembrane region" description="Helical" evidence="7">
    <location>
        <begin position="89"/>
        <end position="107"/>
    </location>
</feature>
<dbReference type="PANTHER" id="PTHR11706">
    <property type="entry name" value="SOLUTE CARRIER PROTEIN FAMILY 11 MEMBER"/>
    <property type="match status" value="1"/>
</dbReference>
<evidence type="ECO:0000313" key="9">
    <source>
        <dbReference type="Proteomes" id="UP001199816"/>
    </source>
</evidence>
<evidence type="ECO:0000256" key="2">
    <source>
        <dbReference type="ARBA" id="ARBA00022448"/>
    </source>
</evidence>
<name>A0ABS8PMX6_9BACT</name>
<comment type="subcellular location">
    <subcellularLocation>
        <location evidence="1">Membrane</location>
        <topology evidence="1">Multi-pass membrane protein</topology>
    </subcellularLocation>
</comment>
<accession>A0ABS8PMX6</accession>
<dbReference type="Pfam" id="PF01566">
    <property type="entry name" value="Nramp"/>
    <property type="match status" value="1"/>
</dbReference>
<dbReference type="RefSeq" id="WP_231003490.1">
    <property type="nucleotide sequence ID" value="NZ_JAJNEC010000004.1"/>
</dbReference>
<keyword evidence="4" id="KW-0769">Symport</keyword>
<keyword evidence="5 7" id="KW-1133">Transmembrane helix</keyword>
<feature type="transmembrane region" description="Helical" evidence="7">
    <location>
        <begin position="344"/>
        <end position="365"/>
    </location>
</feature>
<feature type="transmembrane region" description="Helical" evidence="7">
    <location>
        <begin position="385"/>
        <end position="402"/>
    </location>
</feature>
<keyword evidence="6 7" id="KW-0472">Membrane</keyword>